<dbReference type="Pfam" id="PF13432">
    <property type="entry name" value="TPR_16"/>
    <property type="match status" value="1"/>
</dbReference>
<protein>
    <submittedName>
        <fullName evidence="5">Cytochrome C</fullName>
    </submittedName>
</protein>
<accession>A0ABS1CKX8</accession>
<gene>
    <name evidence="5" type="ORF">CKO31_17930</name>
</gene>
<dbReference type="Gene3D" id="1.25.40.10">
    <property type="entry name" value="Tetratricopeptide repeat domain"/>
    <property type="match status" value="1"/>
</dbReference>
<evidence type="ECO:0000313" key="6">
    <source>
        <dbReference type="Proteomes" id="UP000748752"/>
    </source>
</evidence>
<sequence>MRAGSTRPWTMPRPRAGRWCPWSVTGPMCFQRRRRTSVRLLIAMGMLASALGIAAAQAAPPRAAPSADFAGSSRCAACHEAELARWRGSHHDLAMAEPTETTVLGDFDDAELTAHGVTSRFFRRDGDWLVRTDGPDGELTDYRIAYTFGWEPLQQYLIALPGGRLQALGLAWDSRPAAEGGQRWFHLYPNAPEMGPKHPLHWTAPDQTWNYQCAECHSTGLRKGYDLNSDRYATTWAEIDVACEACHGPASAHVEQAEAVAAGNSDAWSQDKGLPITLGEARDARWLIDADTGLPRRSTPRASRAETQLCARCHSRRGQIHAWQPPGRPLGDSHQLALLEPGLYHADGQILDEVFVHGSFLQSRMYAAGVTCTDCHDPHSLQLKADGDEVCAQCHPAARYATPEHHHHAPGSAGASCIGCHMPQRKYMVIDARADHSIRIPRPDLSAGIGTPNACGQCHADRSPDWATASMQDWYGDAWSKRPHYGAAIAAGRSGAVDAPEQLLALAADTHQPGIARATAVELLQPRLQPEHLRALPPLLADADPLVRRSALGWLEAADAQLRHRFGMPMLDDPVRSVRLAAARALAPLMRYELPAPERQALAAGLRAYNDAQLVNAERPESHLNIGLAEMARGKVAMARKAYQQALALDPAFVPAYVNLADLYRALGSDTEAEETLRAGLGQAPDSAALHHALGLLKVRQKQPQQAIEALRKAAVLAPDNARYAYVYALALNGQGDRDEALAVLTKANRTSPADRDILIALVTINRDAGNSASAASFARALQERWPSDPQAKALIKELEP</sequence>
<dbReference type="Pfam" id="PF14559">
    <property type="entry name" value="TPR_19"/>
    <property type="match status" value="1"/>
</dbReference>
<feature type="domain" description="Doubled CXXCH motif" evidence="3">
    <location>
        <begin position="369"/>
        <end position="398"/>
    </location>
</feature>
<dbReference type="SUPFAM" id="SSF48695">
    <property type="entry name" value="Multiheme cytochromes"/>
    <property type="match status" value="1"/>
</dbReference>
<evidence type="ECO:0000313" key="5">
    <source>
        <dbReference type="EMBL" id="MBK1632587.1"/>
    </source>
</evidence>
<evidence type="ECO:0000259" key="3">
    <source>
        <dbReference type="Pfam" id="PF09699"/>
    </source>
</evidence>
<keyword evidence="2" id="KW-0802">TPR repeat</keyword>
<dbReference type="Pfam" id="PF09699">
    <property type="entry name" value="Paired_CXXCH_1"/>
    <property type="match status" value="1"/>
</dbReference>
<feature type="domain" description="Cytochrome c-552/4" evidence="4">
    <location>
        <begin position="205"/>
        <end position="248"/>
    </location>
</feature>
<comment type="caution">
    <text evidence="5">The sequence shown here is derived from an EMBL/GenBank/DDBJ whole genome shotgun (WGS) entry which is preliminary data.</text>
</comment>
<dbReference type="InterPro" id="IPR019734">
    <property type="entry name" value="TPR_rpt"/>
</dbReference>
<dbReference type="PANTHER" id="PTHR35038">
    <property type="entry name" value="DISSIMILATORY SULFITE REDUCTASE SIRA"/>
    <property type="match status" value="1"/>
</dbReference>
<feature type="repeat" description="TPR" evidence="2">
    <location>
        <begin position="620"/>
        <end position="653"/>
    </location>
</feature>
<dbReference type="Pfam" id="PF13435">
    <property type="entry name" value="Cytochrome_C554"/>
    <property type="match status" value="1"/>
</dbReference>
<dbReference type="InterPro" id="IPR011990">
    <property type="entry name" value="TPR-like_helical_dom_sf"/>
</dbReference>
<keyword evidence="6" id="KW-1185">Reference proteome</keyword>
<dbReference type="PROSITE" id="PS50005">
    <property type="entry name" value="TPR"/>
    <property type="match status" value="2"/>
</dbReference>
<dbReference type="Proteomes" id="UP000748752">
    <property type="component" value="Unassembled WGS sequence"/>
</dbReference>
<reference evidence="5 6" key="1">
    <citation type="journal article" date="2020" name="Microorganisms">
        <title>Osmotic Adaptation and Compatible Solute Biosynthesis of Phototrophic Bacteria as Revealed from Genome Analyses.</title>
        <authorList>
            <person name="Imhoff J.F."/>
            <person name="Rahn T."/>
            <person name="Kunzel S."/>
            <person name="Keller A."/>
            <person name="Neulinger S.C."/>
        </authorList>
    </citation>
    <scope>NUCLEOTIDE SEQUENCE [LARGE SCALE GENOMIC DNA]</scope>
    <source>
        <strain evidence="5 6">DSM 6210</strain>
    </source>
</reference>
<evidence type="ECO:0000256" key="2">
    <source>
        <dbReference type="PROSITE-ProRule" id="PRU00339"/>
    </source>
</evidence>
<dbReference type="SUPFAM" id="SSF48452">
    <property type="entry name" value="TPR-like"/>
    <property type="match status" value="1"/>
</dbReference>
<dbReference type="InterPro" id="IPR051829">
    <property type="entry name" value="Multiheme_Cytochr_ET"/>
</dbReference>
<organism evidence="5 6">
    <name type="scientific">Thiohalocapsa halophila</name>
    <dbReference type="NCBI Taxonomy" id="69359"/>
    <lineage>
        <taxon>Bacteria</taxon>
        <taxon>Pseudomonadati</taxon>
        <taxon>Pseudomonadota</taxon>
        <taxon>Gammaproteobacteria</taxon>
        <taxon>Chromatiales</taxon>
        <taxon>Chromatiaceae</taxon>
        <taxon>Thiohalocapsa</taxon>
    </lineage>
</organism>
<dbReference type="Gene3D" id="1.10.1130.10">
    <property type="entry name" value="Flavocytochrome C3, Chain A"/>
    <property type="match status" value="2"/>
</dbReference>
<evidence type="ECO:0000259" key="4">
    <source>
        <dbReference type="Pfam" id="PF13435"/>
    </source>
</evidence>
<dbReference type="EMBL" id="NRRV01000052">
    <property type="protein sequence ID" value="MBK1632587.1"/>
    <property type="molecule type" value="Genomic_DNA"/>
</dbReference>
<dbReference type="InterPro" id="IPR023155">
    <property type="entry name" value="Cyt_c-552/4"/>
</dbReference>
<name>A0ABS1CKX8_9GAMM</name>
<proteinExistence type="predicted"/>
<keyword evidence="1" id="KW-0732">Signal</keyword>
<dbReference type="SMART" id="SM00028">
    <property type="entry name" value="TPR"/>
    <property type="match status" value="4"/>
</dbReference>
<evidence type="ECO:0000256" key="1">
    <source>
        <dbReference type="ARBA" id="ARBA00022729"/>
    </source>
</evidence>
<dbReference type="PANTHER" id="PTHR35038:SF8">
    <property type="entry name" value="C-TYPE POLYHEME CYTOCHROME OMCC"/>
    <property type="match status" value="1"/>
</dbReference>
<dbReference type="InterPro" id="IPR036280">
    <property type="entry name" value="Multihaem_cyt_sf"/>
</dbReference>
<feature type="repeat" description="TPR" evidence="2">
    <location>
        <begin position="688"/>
        <end position="721"/>
    </location>
</feature>
<dbReference type="InterPro" id="IPR010177">
    <property type="entry name" value="Paired_CXXCH_1"/>
</dbReference>